<dbReference type="SMART" id="SM01381">
    <property type="entry name" value="7TM_GPCR_Srsx"/>
    <property type="match status" value="1"/>
</dbReference>
<evidence type="ECO:0000256" key="10">
    <source>
        <dbReference type="RuleBase" id="RU000688"/>
    </source>
</evidence>
<feature type="transmembrane region" description="Helical" evidence="12">
    <location>
        <begin position="392"/>
        <end position="414"/>
    </location>
</feature>
<dbReference type="GO" id="GO:0004930">
    <property type="term" value="F:G protein-coupled receptor activity"/>
    <property type="evidence" value="ECO:0007669"/>
    <property type="project" value="UniProtKB-KW"/>
</dbReference>
<feature type="region of interest" description="Disordered" evidence="11">
    <location>
        <begin position="287"/>
        <end position="330"/>
    </location>
</feature>
<dbReference type="EMBL" id="JAODUP010000999">
    <property type="protein sequence ID" value="KAK2142076.1"/>
    <property type="molecule type" value="Genomic_DNA"/>
</dbReference>
<keyword evidence="15" id="KW-1185">Reference proteome</keyword>
<sequence length="442" mass="49908">MSAVLWNSSSNYDWSFEQNGSIQINVTSLRDQRHWTMIGLSIIPLWILGGNLLVLISVYRNRSLRTLSNCVIASLAVTDLLLAIVVVPLSVYQLVTGSWELGLIVCLVWTGSDVFLSTTSILHLCAIAIHRYHGITNPLRVRSVLDRKYVATLLIPTWTISFAISIPLVVQGAMDTHHVLIGDDVIGHSCGIFHQTFAIYSSLVSFFIPLAIMVFADFRSIQILRKHLKFPLRQEDGVALAHNSRNERIRYAPVYGQVPTYDGESLENATSTATDVTSGPPRAIIEYRSRTRYNKNPEEDDPNRNNPERGSKRTQHAIRPSRDHPRGRPRSRSMVYISMLASRGAIKINSRERRAERTLIWVFVSFVVLWLPFFSTNLTYGLCQSCDIPGEVFLVFTWLGYLSSGVNPCIYTLLNTDFRNAFLNILTCNRRTDTANRQANCA</sequence>
<comment type="similarity">
    <text evidence="10">Belongs to the G-protein coupled receptor 1 family.</text>
</comment>
<organism evidence="14 15">
    <name type="scientific">Paralvinella palmiformis</name>
    <dbReference type="NCBI Taxonomy" id="53620"/>
    <lineage>
        <taxon>Eukaryota</taxon>
        <taxon>Metazoa</taxon>
        <taxon>Spiralia</taxon>
        <taxon>Lophotrochozoa</taxon>
        <taxon>Annelida</taxon>
        <taxon>Polychaeta</taxon>
        <taxon>Sedentaria</taxon>
        <taxon>Canalipalpata</taxon>
        <taxon>Terebellida</taxon>
        <taxon>Terebelliformia</taxon>
        <taxon>Alvinellidae</taxon>
        <taxon>Paralvinella</taxon>
    </lineage>
</organism>
<feature type="transmembrane region" description="Helical" evidence="12">
    <location>
        <begin position="197"/>
        <end position="216"/>
    </location>
</feature>
<keyword evidence="2" id="KW-1003">Cell membrane</keyword>
<comment type="caution">
    <text evidence="14">The sequence shown here is derived from an EMBL/GenBank/DDBJ whole genome shotgun (WGS) entry which is preliminary data.</text>
</comment>
<feature type="transmembrane region" description="Helical" evidence="12">
    <location>
        <begin position="149"/>
        <end position="170"/>
    </location>
</feature>
<accession>A0AAD9MSD2</accession>
<dbReference type="PANTHER" id="PTHR24248:SF125">
    <property type="entry name" value="DOPAMINE D2-LIKE RECEPTOR"/>
    <property type="match status" value="1"/>
</dbReference>
<gene>
    <name evidence="14" type="ORF">LSH36_999g00059</name>
</gene>
<feature type="compositionally biased region" description="Basic and acidic residues" evidence="11">
    <location>
        <begin position="302"/>
        <end position="311"/>
    </location>
</feature>
<dbReference type="CDD" id="cd14967">
    <property type="entry name" value="7tmA_amine_R-like"/>
    <property type="match status" value="1"/>
</dbReference>
<dbReference type="InterPro" id="IPR000276">
    <property type="entry name" value="GPCR_Rhodpsn"/>
</dbReference>
<keyword evidence="3 10" id="KW-0812">Transmembrane</keyword>
<evidence type="ECO:0000256" key="6">
    <source>
        <dbReference type="ARBA" id="ARBA00023136"/>
    </source>
</evidence>
<dbReference type="PANTHER" id="PTHR24248">
    <property type="entry name" value="ADRENERGIC RECEPTOR-RELATED G-PROTEIN COUPLED RECEPTOR"/>
    <property type="match status" value="1"/>
</dbReference>
<evidence type="ECO:0000313" key="14">
    <source>
        <dbReference type="EMBL" id="KAK2142076.1"/>
    </source>
</evidence>
<keyword evidence="9 10" id="KW-0807">Transducer</keyword>
<dbReference type="AlphaFoldDB" id="A0AAD9MSD2"/>
<evidence type="ECO:0000259" key="13">
    <source>
        <dbReference type="PROSITE" id="PS50262"/>
    </source>
</evidence>
<dbReference type="SUPFAM" id="SSF81321">
    <property type="entry name" value="Family A G protein-coupled receptor-like"/>
    <property type="match status" value="1"/>
</dbReference>
<evidence type="ECO:0000256" key="8">
    <source>
        <dbReference type="ARBA" id="ARBA00023170"/>
    </source>
</evidence>
<evidence type="ECO:0000256" key="12">
    <source>
        <dbReference type="SAM" id="Phobius"/>
    </source>
</evidence>
<evidence type="ECO:0000256" key="3">
    <source>
        <dbReference type="ARBA" id="ARBA00022692"/>
    </source>
</evidence>
<dbReference type="InterPro" id="IPR017452">
    <property type="entry name" value="GPCR_Rhodpsn_7TM"/>
</dbReference>
<keyword evidence="7" id="KW-1015">Disulfide bond</keyword>
<evidence type="ECO:0000256" key="9">
    <source>
        <dbReference type="ARBA" id="ARBA00023224"/>
    </source>
</evidence>
<evidence type="ECO:0000256" key="4">
    <source>
        <dbReference type="ARBA" id="ARBA00022989"/>
    </source>
</evidence>
<evidence type="ECO:0000256" key="2">
    <source>
        <dbReference type="ARBA" id="ARBA00022475"/>
    </source>
</evidence>
<evidence type="ECO:0000256" key="1">
    <source>
        <dbReference type="ARBA" id="ARBA00004651"/>
    </source>
</evidence>
<dbReference type="Pfam" id="PF00001">
    <property type="entry name" value="7tm_1"/>
    <property type="match status" value="1"/>
</dbReference>
<evidence type="ECO:0000256" key="5">
    <source>
        <dbReference type="ARBA" id="ARBA00023040"/>
    </source>
</evidence>
<evidence type="ECO:0000256" key="11">
    <source>
        <dbReference type="SAM" id="MobiDB-lite"/>
    </source>
</evidence>
<dbReference type="GO" id="GO:0005886">
    <property type="term" value="C:plasma membrane"/>
    <property type="evidence" value="ECO:0007669"/>
    <property type="project" value="UniProtKB-SubCell"/>
</dbReference>
<feature type="domain" description="G-protein coupled receptors family 1 profile" evidence="13">
    <location>
        <begin position="50"/>
        <end position="411"/>
    </location>
</feature>
<feature type="transmembrane region" description="Helical" evidence="12">
    <location>
        <begin position="35"/>
        <end position="59"/>
    </location>
</feature>
<proteinExistence type="inferred from homology"/>
<protein>
    <recommendedName>
        <fullName evidence="13">G-protein coupled receptors family 1 profile domain-containing protein</fullName>
    </recommendedName>
</protein>
<feature type="transmembrane region" description="Helical" evidence="12">
    <location>
        <begin position="101"/>
        <end position="129"/>
    </location>
</feature>
<keyword evidence="5 10" id="KW-0297">G-protein coupled receptor</keyword>
<keyword evidence="4 12" id="KW-1133">Transmembrane helix</keyword>
<dbReference type="PRINTS" id="PR00237">
    <property type="entry name" value="GPCRRHODOPSN"/>
</dbReference>
<name>A0AAD9MSD2_9ANNE</name>
<evidence type="ECO:0000313" key="15">
    <source>
        <dbReference type="Proteomes" id="UP001208570"/>
    </source>
</evidence>
<keyword evidence="8 10" id="KW-0675">Receptor</keyword>
<evidence type="ECO:0000256" key="7">
    <source>
        <dbReference type="ARBA" id="ARBA00023157"/>
    </source>
</evidence>
<dbReference type="PROSITE" id="PS50262">
    <property type="entry name" value="G_PROTEIN_RECEP_F1_2"/>
    <property type="match status" value="1"/>
</dbReference>
<dbReference type="PROSITE" id="PS00237">
    <property type="entry name" value="G_PROTEIN_RECEP_F1_1"/>
    <property type="match status" value="1"/>
</dbReference>
<dbReference type="Gene3D" id="1.20.1070.10">
    <property type="entry name" value="Rhodopsin 7-helix transmembrane proteins"/>
    <property type="match status" value="1"/>
</dbReference>
<feature type="transmembrane region" description="Helical" evidence="12">
    <location>
        <begin position="359"/>
        <end position="380"/>
    </location>
</feature>
<feature type="transmembrane region" description="Helical" evidence="12">
    <location>
        <begin position="71"/>
        <end position="95"/>
    </location>
</feature>
<comment type="subcellular location">
    <subcellularLocation>
        <location evidence="1">Cell membrane</location>
        <topology evidence="1">Multi-pass membrane protein</topology>
    </subcellularLocation>
</comment>
<keyword evidence="6 12" id="KW-0472">Membrane</keyword>
<dbReference type="Proteomes" id="UP001208570">
    <property type="component" value="Unassembled WGS sequence"/>
</dbReference>
<reference evidence="14" key="1">
    <citation type="journal article" date="2023" name="Mol. Biol. Evol.">
        <title>Third-Generation Sequencing Reveals the Adaptive Role of the Epigenome in Three Deep-Sea Polychaetes.</title>
        <authorList>
            <person name="Perez M."/>
            <person name="Aroh O."/>
            <person name="Sun Y."/>
            <person name="Lan Y."/>
            <person name="Juniper S.K."/>
            <person name="Young C.R."/>
            <person name="Angers B."/>
            <person name="Qian P.Y."/>
        </authorList>
    </citation>
    <scope>NUCLEOTIDE SEQUENCE</scope>
    <source>
        <strain evidence="14">P08H-3</strain>
    </source>
</reference>